<feature type="site" description="Important for catalytic activity" evidence="4">
    <location>
        <position position="149"/>
    </location>
</feature>
<dbReference type="SUPFAM" id="SSF51735">
    <property type="entry name" value="NAD(P)-binding Rossmann-fold domains"/>
    <property type="match status" value="1"/>
</dbReference>
<evidence type="ECO:0000259" key="6">
    <source>
        <dbReference type="Pfam" id="PF00725"/>
    </source>
</evidence>
<dbReference type="GO" id="GO:0070403">
    <property type="term" value="F:NAD+ binding"/>
    <property type="evidence" value="ECO:0007669"/>
    <property type="project" value="InterPro"/>
</dbReference>
<comment type="caution">
    <text evidence="8">The sequence shown here is derived from an EMBL/GenBank/DDBJ whole genome shotgun (WGS) entry which is preliminary data.</text>
</comment>
<dbReference type="FunFam" id="3.40.50.720:FF:000009">
    <property type="entry name" value="Fatty oxidation complex, alpha subunit"/>
    <property type="match status" value="1"/>
</dbReference>
<feature type="binding site" evidence="5">
    <location>
        <position position="128"/>
    </location>
    <ligand>
        <name>NAD(+)</name>
        <dbReference type="ChEBI" id="CHEBI:57540"/>
    </ligand>
</feature>
<dbReference type="GO" id="GO:0006635">
    <property type="term" value="P:fatty acid beta-oxidation"/>
    <property type="evidence" value="ECO:0007669"/>
    <property type="project" value="TreeGrafter"/>
</dbReference>
<feature type="binding site" evidence="5">
    <location>
        <position position="282"/>
    </location>
    <ligand>
        <name>NAD(+)</name>
        <dbReference type="ChEBI" id="CHEBI:57540"/>
    </ligand>
</feature>
<evidence type="ECO:0000313" key="9">
    <source>
        <dbReference type="Proteomes" id="UP000560069"/>
    </source>
</evidence>
<dbReference type="AlphaFoldDB" id="A0A7Z0E8C4"/>
<keyword evidence="9" id="KW-1185">Reference proteome</keyword>
<evidence type="ECO:0000256" key="1">
    <source>
        <dbReference type="ARBA" id="ARBA00005086"/>
    </source>
</evidence>
<protein>
    <submittedName>
        <fullName evidence="8">3-hydroxybutyryl-CoA dehydrogenase</fullName>
        <ecNumber evidence="8">1.1.1.157</ecNumber>
    </submittedName>
</protein>
<feature type="binding site" evidence="5">
    <location>
        <position position="43"/>
    </location>
    <ligand>
        <name>NAD(+)</name>
        <dbReference type="ChEBI" id="CHEBI:57540"/>
    </ligand>
</feature>
<reference evidence="8 9" key="1">
    <citation type="submission" date="2020-07" db="EMBL/GenBank/DDBJ databases">
        <title>Sequencing the genomes of 1000 actinobacteria strains.</title>
        <authorList>
            <person name="Klenk H.-P."/>
        </authorList>
    </citation>
    <scope>NUCLEOTIDE SEQUENCE [LARGE SCALE GENOMIC DNA]</scope>
    <source>
        <strain evidence="8 9">DSM 15664</strain>
    </source>
</reference>
<evidence type="ECO:0000256" key="5">
    <source>
        <dbReference type="PIRSR" id="PIRSR000105-2"/>
    </source>
</evidence>
<dbReference type="Proteomes" id="UP000560069">
    <property type="component" value="Unassembled WGS sequence"/>
</dbReference>
<evidence type="ECO:0000256" key="2">
    <source>
        <dbReference type="ARBA" id="ARBA00009463"/>
    </source>
</evidence>
<evidence type="ECO:0000256" key="3">
    <source>
        <dbReference type="ARBA" id="ARBA00023002"/>
    </source>
</evidence>
<dbReference type="PIRSF" id="PIRSF000105">
    <property type="entry name" value="HCDH"/>
    <property type="match status" value="1"/>
</dbReference>
<dbReference type="Pfam" id="PF02737">
    <property type="entry name" value="3HCDH_N"/>
    <property type="match status" value="1"/>
</dbReference>
<keyword evidence="5" id="KW-0520">NAD</keyword>
<dbReference type="InterPro" id="IPR022694">
    <property type="entry name" value="3-OHacyl-CoA_DH"/>
</dbReference>
<feature type="domain" description="3-hydroxyacyl-CoA dehydrogenase NAD binding" evidence="7">
    <location>
        <begin position="15"/>
        <end position="192"/>
    </location>
</feature>
<dbReference type="InterPro" id="IPR006108">
    <property type="entry name" value="3HC_DH_C"/>
</dbReference>
<gene>
    <name evidence="8" type="ORF">HNR11_001350</name>
</gene>
<feature type="binding site" evidence="5">
    <location>
        <position position="152"/>
    </location>
    <ligand>
        <name>NAD(+)</name>
        <dbReference type="ChEBI" id="CHEBI:57540"/>
    </ligand>
</feature>
<feature type="domain" description="3-hydroxyacyl-CoA dehydrogenase C-terminal" evidence="6">
    <location>
        <begin position="195"/>
        <end position="290"/>
    </location>
</feature>
<keyword evidence="3 8" id="KW-0560">Oxidoreductase</keyword>
<dbReference type="EC" id="1.1.1.157" evidence="8"/>
<dbReference type="InterPro" id="IPR008927">
    <property type="entry name" value="6-PGluconate_DH-like_C_sf"/>
</dbReference>
<dbReference type="InterPro" id="IPR013328">
    <property type="entry name" value="6PGD_dom2"/>
</dbReference>
<dbReference type="InterPro" id="IPR006176">
    <property type="entry name" value="3-OHacyl-CoA_DH_NAD-bd"/>
</dbReference>
<dbReference type="Gene3D" id="3.40.50.720">
    <property type="entry name" value="NAD(P)-binding Rossmann-like Domain"/>
    <property type="match status" value="1"/>
</dbReference>
<dbReference type="Gene3D" id="1.10.1040.10">
    <property type="entry name" value="N-(1-d-carboxylethyl)-l-norvaline Dehydrogenase, domain 2"/>
    <property type="match status" value="1"/>
</dbReference>
<dbReference type="PANTHER" id="PTHR48075">
    <property type="entry name" value="3-HYDROXYACYL-COA DEHYDROGENASE FAMILY PROTEIN"/>
    <property type="match status" value="1"/>
</dbReference>
<evidence type="ECO:0000313" key="8">
    <source>
        <dbReference type="EMBL" id="NYJ16816.1"/>
    </source>
</evidence>
<sequence length="293" mass="30884">MSTPSPAAQSFPAVVGVLGGGRMGAGIAHAFLVAGAAEVIVVDVSEMAAQAAAARITKDLEASLTRGKINGELSDWTDRLTATAEVGAFARCGLVVEAVPEDMELKVESLRRAEAQLAPEAWLATNTSSLSITDLAEQLQRPERFCGLHFFNPVPASKLVEVVLAERTGAELAALSPRWVEALGKTPVVVKDAPGFASSRLGVAIGLEAIRMVEEGVAAPADIDNAMVLGYRFPIGPLALTDIVGLDVRLGIAEYLESQLGERFAPPKLMREMVARGELGKKSGKGFYDYPEA</sequence>
<comment type="pathway">
    <text evidence="1">Lipid metabolism; butanoate metabolism.</text>
</comment>
<dbReference type="GO" id="GO:0008691">
    <property type="term" value="F:3-hydroxybutyryl-CoA dehydrogenase activity"/>
    <property type="evidence" value="ECO:0007669"/>
    <property type="project" value="UniProtKB-EC"/>
</dbReference>
<dbReference type="InterPro" id="IPR036291">
    <property type="entry name" value="NAD(P)-bd_dom_sf"/>
</dbReference>
<feature type="binding site" evidence="5">
    <location>
        <position position="106"/>
    </location>
    <ligand>
        <name>NAD(+)</name>
        <dbReference type="ChEBI" id="CHEBI:57540"/>
    </ligand>
</feature>
<dbReference type="RefSeq" id="WP_179441673.1">
    <property type="nucleotide sequence ID" value="NZ_BAAALK010000002.1"/>
</dbReference>
<organism evidence="8 9">
    <name type="scientific">Nesterenkonia sandarakina</name>
    <dbReference type="NCBI Taxonomy" id="272918"/>
    <lineage>
        <taxon>Bacteria</taxon>
        <taxon>Bacillati</taxon>
        <taxon>Actinomycetota</taxon>
        <taxon>Actinomycetes</taxon>
        <taxon>Micrococcales</taxon>
        <taxon>Micrococcaceae</taxon>
        <taxon>Nesterenkonia</taxon>
    </lineage>
</organism>
<proteinExistence type="inferred from homology"/>
<feature type="binding site" evidence="5">
    <location>
        <position position="101"/>
    </location>
    <ligand>
        <name>NAD(+)</name>
        <dbReference type="ChEBI" id="CHEBI:57540"/>
    </ligand>
</feature>
<feature type="binding site" evidence="5">
    <location>
        <begin position="19"/>
        <end position="24"/>
    </location>
    <ligand>
        <name>NAD(+)</name>
        <dbReference type="ChEBI" id="CHEBI:57540"/>
    </ligand>
</feature>
<dbReference type="PANTHER" id="PTHR48075:SF5">
    <property type="entry name" value="3-HYDROXYBUTYRYL-COA DEHYDROGENASE"/>
    <property type="match status" value="1"/>
</dbReference>
<comment type="similarity">
    <text evidence="2">Belongs to the 3-hydroxyacyl-CoA dehydrogenase family.</text>
</comment>
<dbReference type="EMBL" id="JACCFQ010000001">
    <property type="protein sequence ID" value="NYJ16816.1"/>
    <property type="molecule type" value="Genomic_DNA"/>
</dbReference>
<evidence type="ECO:0000256" key="4">
    <source>
        <dbReference type="PIRSR" id="PIRSR000105-1"/>
    </source>
</evidence>
<evidence type="ECO:0000259" key="7">
    <source>
        <dbReference type="Pfam" id="PF02737"/>
    </source>
</evidence>
<dbReference type="Pfam" id="PF00725">
    <property type="entry name" value="3HCDH"/>
    <property type="match status" value="1"/>
</dbReference>
<name>A0A7Z0E8C4_9MICC</name>
<accession>A0A7Z0E8C4</accession>
<dbReference type="SUPFAM" id="SSF48179">
    <property type="entry name" value="6-phosphogluconate dehydrogenase C-terminal domain-like"/>
    <property type="match status" value="1"/>
</dbReference>